<dbReference type="EMBL" id="JAPCWZ010000006">
    <property type="protein sequence ID" value="KAK8859935.1"/>
    <property type="molecule type" value="Genomic_DNA"/>
</dbReference>
<comment type="caution">
    <text evidence="3">The sequence shown here is derived from an EMBL/GenBank/DDBJ whole genome shotgun (WGS) entry which is preliminary data.</text>
</comment>
<protein>
    <submittedName>
        <fullName evidence="3">Uncharacterized protein</fullName>
    </submittedName>
</protein>
<evidence type="ECO:0000256" key="2">
    <source>
        <dbReference type="SAM" id="Phobius"/>
    </source>
</evidence>
<feature type="compositionally biased region" description="Low complexity" evidence="1">
    <location>
        <begin position="91"/>
        <end position="111"/>
    </location>
</feature>
<gene>
    <name evidence="3" type="ORF">PGQ11_010669</name>
</gene>
<reference evidence="3 4" key="1">
    <citation type="journal article" date="2024" name="IMA Fungus">
        <title>Apiospora arundinis, a panoply of carbohydrate-active enzymes and secondary metabolites.</title>
        <authorList>
            <person name="Sorensen T."/>
            <person name="Petersen C."/>
            <person name="Muurmann A.T."/>
            <person name="Christiansen J.V."/>
            <person name="Brundto M.L."/>
            <person name="Overgaard C.K."/>
            <person name="Boysen A.T."/>
            <person name="Wollenberg R.D."/>
            <person name="Larsen T.O."/>
            <person name="Sorensen J.L."/>
            <person name="Nielsen K.L."/>
            <person name="Sondergaard T.E."/>
        </authorList>
    </citation>
    <scope>NUCLEOTIDE SEQUENCE [LARGE SCALE GENOMIC DNA]</scope>
    <source>
        <strain evidence="3 4">AAU 773</strain>
    </source>
</reference>
<keyword evidence="2" id="KW-0812">Transmembrane</keyword>
<name>A0ABR2ICC7_9PEZI</name>
<evidence type="ECO:0000313" key="4">
    <source>
        <dbReference type="Proteomes" id="UP001390339"/>
    </source>
</evidence>
<feature type="transmembrane region" description="Helical" evidence="2">
    <location>
        <begin position="141"/>
        <end position="165"/>
    </location>
</feature>
<proteinExistence type="predicted"/>
<feature type="region of interest" description="Disordered" evidence="1">
    <location>
        <begin position="91"/>
        <end position="137"/>
    </location>
</feature>
<keyword evidence="2" id="KW-0472">Membrane</keyword>
<dbReference type="Proteomes" id="UP001390339">
    <property type="component" value="Unassembled WGS sequence"/>
</dbReference>
<accession>A0ABR2ICC7</accession>
<keyword evidence="4" id="KW-1185">Reference proteome</keyword>
<evidence type="ECO:0000313" key="3">
    <source>
        <dbReference type="EMBL" id="KAK8859935.1"/>
    </source>
</evidence>
<organism evidence="3 4">
    <name type="scientific">Apiospora arundinis</name>
    <dbReference type="NCBI Taxonomy" id="335852"/>
    <lineage>
        <taxon>Eukaryota</taxon>
        <taxon>Fungi</taxon>
        <taxon>Dikarya</taxon>
        <taxon>Ascomycota</taxon>
        <taxon>Pezizomycotina</taxon>
        <taxon>Sordariomycetes</taxon>
        <taxon>Xylariomycetidae</taxon>
        <taxon>Amphisphaeriales</taxon>
        <taxon>Apiosporaceae</taxon>
        <taxon>Apiospora</taxon>
    </lineage>
</organism>
<keyword evidence="2" id="KW-1133">Transmembrane helix</keyword>
<evidence type="ECO:0000256" key="1">
    <source>
        <dbReference type="SAM" id="MobiDB-lite"/>
    </source>
</evidence>
<sequence>MLTTGSTYTTINGYAAYNTGTSVPVYYTSGFGSSLVDQSGRTAPCPTSFSAVSYTIFETSPSGFPQITGYTCGHLWDFNALYRTIQVVTTTTSQPPTTTVTTTPGPTKTTTSDIGTNPTTTAVPHPDPDPPAPAPASRSKAWIAGVVVGPVVGLALTGLLGWWIVHRRKAGTKAAAGRNSQYYGQPVAT</sequence>